<dbReference type="AlphaFoldDB" id="A0A0H4KGK1"/>
<accession>A0A0H4KGK1</accession>
<keyword evidence="2" id="KW-1185">Reference proteome</keyword>
<dbReference type="PATRIC" id="fig|135735.6.peg.2439"/>
<reference evidence="1 2" key="1">
    <citation type="journal article" date="2015" name="PLoS ONE">
        <title>Genome Sequence of Bacillus endophyticus and Analysis of Its Companion Mechanism in the Ketogulonigenium vulgare-Bacillus Strain Consortium.</title>
        <authorList>
            <person name="Jia N."/>
            <person name="Du J."/>
            <person name="Ding M.Z."/>
            <person name="Gao F."/>
            <person name="Yuan Y.J."/>
        </authorList>
    </citation>
    <scope>NUCLEOTIDE SEQUENCE [LARGE SCALE GENOMIC DNA]</scope>
    <source>
        <strain evidence="1 2">Hbe603</strain>
    </source>
</reference>
<dbReference type="RefSeq" id="WP_046217252.1">
    <property type="nucleotide sequence ID" value="NZ_CP011974.1"/>
</dbReference>
<evidence type="ECO:0000313" key="2">
    <source>
        <dbReference type="Proteomes" id="UP000036202"/>
    </source>
</evidence>
<gene>
    <name evidence="1" type="ORF">BEH_11650</name>
</gene>
<dbReference type="EMBL" id="CP011974">
    <property type="protein sequence ID" value="AKO92690.1"/>
    <property type="molecule type" value="Genomic_DNA"/>
</dbReference>
<name>A0A0H4KGK1_9BACI</name>
<dbReference type="Proteomes" id="UP000036202">
    <property type="component" value="Chromosome"/>
</dbReference>
<dbReference type="KEGG" id="beo:BEH_11650"/>
<organism evidence="1 2">
    <name type="scientific">Priestia filamentosa</name>
    <dbReference type="NCBI Taxonomy" id="1402861"/>
    <lineage>
        <taxon>Bacteria</taxon>
        <taxon>Bacillati</taxon>
        <taxon>Bacillota</taxon>
        <taxon>Bacilli</taxon>
        <taxon>Bacillales</taxon>
        <taxon>Bacillaceae</taxon>
        <taxon>Priestia</taxon>
    </lineage>
</organism>
<evidence type="ECO:0000313" key="1">
    <source>
        <dbReference type="EMBL" id="AKO92690.1"/>
    </source>
</evidence>
<reference evidence="2" key="2">
    <citation type="submission" date="2015-06" db="EMBL/GenBank/DDBJ databases">
        <title>Genome Sequence of Bacillus endophyticus and Analysis of its Companion Mechanism in the Ketogulonigenium vulgare-Bacillus strain Consortium.</title>
        <authorList>
            <person name="Jia N."/>
            <person name="Du J."/>
            <person name="Ding M.-Z."/>
            <person name="Gao F."/>
            <person name="Yuan Y.-J."/>
        </authorList>
    </citation>
    <scope>NUCLEOTIDE SEQUENCE [LARGE SCALE GENOMIC DNA]</scope>
    <source>
        <strain evidence="2">Hbe603</strain>
    </source>
</reference>
<proteinExistence type="predicted"/>
<protein>
    <submittedName>
        <fullName evidence="1">Uncharacterized protein</fullName>
    </submittedName>
</protein>
<sequence>MSSACTCHIEKTQCYYCLYHQEMKIRRRVESENTLLQQDNKLIKKRNKELSKRLATACNKIDLVKKGRKLNEAGEIV</sequence>